<dbReference type="PANTHER" id="PTHR12459">
    <property type="entry name" value="TRANSMEMBRANE PROTEIN 135-RELATED"/>
    <property type="match status" value="1"/>
</dbReference>
<evidence type="ECO:0000256" key="1">
    <source>
        <dbReference type="SAM" id="Phobius"/>
    </source>
</evidence>
<keyword evidence="1" id="KW-0472">Membrane</keyword>
<dbReference type="EMBL" id="HE681719">
    <property type="protein sequence ID" value="CCG21208.1"/>
    <property type="molecule type" value="Genomic_DNA"/>
</dbReference>
<feature type="transmembrane region" description="Helical" evidence="1">
    <location>
        <begin position="290"/>
        <end position="309"/>
    </location>
</feature>
<gene>
    <name evidence="2" type="ORF">CORT_0A08230</name>
</gene>
<dbReference type="HOGENOM" id="CLU_012946_0_0_1"/>
<feature type="transmembrane region" description="Helical" evidence="1">
    <location>
        <begin position="112"/>
        <end position="132"/>
    </location>
</feature>
<dbReference type="AlphaFoldDB" id="H8WY93"/>
<keyword evidence="1" id="KW-1133">Transmembrane helix</keyword>
<dbReference type="PANTHER" id="PTHR12459:SF15">
    <property type="entry name" value="TRANSMEMBRANE PROTEIN 135"/>
    <property type="match status" value="1"/>
</dbReference>
<organism evidence="2 3">
    <name type="scientific">Candida orthopsilosis (strain 90-125)</name>
    <name type="common">Yeast</name>
    <dbReference type="NCBI Taxonomy" id="1136231"/>
    <lineage>
        <taxon>Eukaryota</taxon>
        <taxon>Fungi</taxon>
        <taxon>Dikarya</taxon>
        <taxon>Ascomycota</taxon>
        <taxon>Saccharomycotina</taxon>
        <taxon>Pichiomycetes</taxon>
        <taxon>Debaryomycetaceae</taxon>
        <taxon>Candida/Lodderomyces clade</taxon>
        <taxon>Candida</taxon>
    </lineage>
</organism>
<dbReference type="InterPro" id="IPR026749">
    <property type="entry name" value="Tmem135"/>
</dbReference>
<dbReference type="KEGG" id="cot:CORT_0A08230"/>
<proteinExistence type="predicted"/>
<evidence type="ECO:0000313" key="3">
    <source>
        <dbReference type="Proteomes" id="UP000005018"/>
    </source>
</evidence>
<dbReference type="OrthoDB" id="4021778at2759"/>
<evidence type="ECO:0008006" key="4">
    <source>
        <dbReference type="Google" id="ProtNLM"/>
    </source>
</evidence>
<dbReference type="eggNOG" id="ENOG502R1F4">
    <property type="taxonomic scope" value="Eukaryota"/>
</dbReference>
<dbReference type="RefSeq" id="XP_003866647.1">
    <property type="nucleotide sequence ID" value="XM_003866599.1"/>
</dbReference>
<accession>H8WY93</accession>
<keyword evidence="1" id="KW-0812">Transmembrane</keyword>
<feature type="transmembrane region" description="Helical" evidence="1">
    <location>
        <begin position="321"/>
        <end position="339"/>
    </location>
</feature>
<sequence length="453" mass="51101">MRTMEASSTRKNRNALLTHLLINRIGKPSLKAFLYAYLYLVLPKVIKAIVSAVKKGKYDRMIPRMKKTMVKALHPRKFPMFAASLITGINVLEPLVYGLLRKTRFLKRPSSALFVSTLVSALASALVTFPLFQSHVVGFGRYNSLDLTLLVATRALDTVFSSTLSNITPDGISKYGDALLFIISSTLVMFSWFYHPEKLPPAYSKWITSAANMDPDFIEVLRLVRNKDLIYGQHGPYEDYLTPYFERYGRDPKGGNTVINQPIDCEAVHAFQCKSCELHALWRFWRGFKFAMTVYGPLNLFMLVFPSQVKTSTRLLRALKSSFRSSCFLGAFIGLYWYGVCLARTRLLPKMFPKISRTRFDDTICAASGAIMCGFSSFVETAQRRKELALFVAPRGLGALVPSEPSKINLKIESFVFSISLAILVAFSRNRSSSVRGIFGKGLKQIFNVHEYN</sequence>
<protein>
    <recommendedName>
        <fullName evidence="4">Transmembrane protein 135 N-terminal domain-containing protein</fullName>
    </recommendedName>
</protein>
<dbReference type="Proteomes" id="UP000005018">
    <property type="component" value="Chromosome 1"/>
</dbReference>
<evidence type="ECO:0000313" key="2">
    <source>
        <dbReference type="EMBL" id="CCG21208.1"/>
    </source>
</evidence>
<feature type="transmembrane region" description="Helical" evidence="1">
    <location>
        <begin position="78"/>
        <end position="100"/>
    </location>
</feature>
<name>H8WY93_CANO9</name>
<dbReference type="GeneID" id="14537965"/>
<reference evidence="2 3" key="1">
    <citation type="journal article" date="2012" name="PLoS ONE">
        <title>Sequence and analysis of the genome of the pathogenic yeast Candida orthopsilosis.</title>
        <authorList>
            <person name="Riccombeni A."/>
            <person name="Vidanes G."/>
            <person name="Proux-Wera E."/>
            <person name="Wolfe K.H."/>
            <person name="Butler G."/>
        </authorList>
    </citation>
    <scope>NUCLEOTIDE SEQUENCE [LARGE SCALE GENOMIC DNA]</scope>
    <source>
        <strain evidence="2 3">Co 90-125</strain>
    </source>
</reference>
<keyword evidence="3" id="KW-1185">Reference proteome</keyword>
<feature type="transmembrane region" description="Helical" evidence="1">
    <location>
        <begin position="178"/>
        <end position="195"/>
    </location>
</feature>